<dbReference type="EMBL" id="BRZA01000002">
    <property type="protein sequence ID" value="GLC88778.1"/>
    <property type="molecule type" value="Genomic_DNA"/>
</dbReference>
<sequence length="242" mass="27940">MSSVARLPVYAHRGASARALENTWQAFEKALALGADGIELDVQLSKEGIPVIYHDLQLKRLTGKHKAINECTVKELQKYKLGKSWRRLFSKYTMPTFHDVVVWANERQMPLNIELKSTLLDNHDALYAMLEGLVLPKGSHFSSFHYELLEMVKWKTDYETALIATKKLHWDLLSDYEAIDTVHMHKKYYKTRYLEACVASKKACRFYAVDGSEIFLTNPHPAVKGWITDYPDYVLSQQIKNE</sequence>
<dbReference type="RefSeq" id="WP_264988534.1">
    <property type="nucleotide sequence ID" value="NZ_BRZA01000002.1"/>
</dbReference>
<proteinExistence type="predicted"/>
<dbReference type="InterPro" id="IPR017946">
    <property type="entry name" value="PLC-like_Pdiesterase_TIM-brl"/>
</dbReference>
<gene>
    <name evidence="2" type="primary">glpQ</name>
    <name evidence="2" type="ORF">LYSBPC_19050</name>
</gene>
<reference evidence="2" key="1">
    <citation type="submission" date="2022-08" db="EMBL/GenBank/DDBJ databases">
        <title>Draft genome sequence of Lysinibacillus sp. strain KH24.</title>
        <authorList>
            <person name="Kanbe H."/>
            <person name="Itoh H."/>
        </authorList>
    </citation>
    <scope>NUCLEOTIDE SEQUENCE</scope>
    <source>
        <strain evidence="2">KH24</strain>
    </source>
</reference>
<organism evidence="2 3">
    <name type="scientific">Lysinibacillus piscis</name>
    <dbReference type="NCBI Taxonomy" id="2518931"/>
    <lineage>
        <taxon>Bacteria</taxon>
        <taxon>Bacillati</taxon>
        <taxon>Bacillota</taxon>
        <taxon>Bacilli</taxon>
        <taxon>Bacillales</taxon>
        <taxon>Bacillaceae</taxon>
        <taxon>Lysinibacillus</taxon>
    </lineage>
</organism>
<comment type="caution">
    <text evidence="2">The sequence shown here is derived from an EMBL/GenBank/DDBJ whole genome shotgun (WGS) entry which is preliminary data.</text>
</comment>
<dbReference type="PANTHER" id="PTHR46211">
    <property type="entry name" value="GLYCEROPHOSPHORYL DIESTER PHOSPHODIESTERASE"/>
    <property type="match status" value="1"/>
</dbReference>
<dbReference type="PROSITE" id="PS51704">
    <property type="entry name" value="GP_PDE"/>
    <property type="match status" value="1"/>
</dbReference>
<dbReference type="PANTHER" id="PTHR46211:SF1">
    <property type="entry name" value="GLYCEROPHOSPHODIESTER PHOSPHODIESTERASE, CYTOPLASMIC"/>
    <property type="match status" value="1"/>
</dbReference>
<protein>
    <submittedName>
        <fullName evidence="2">Glycerophosphoryl diester phosphodiesterase</fullName>
    </submittedName>
</protein>
<dbReference type="SUPFAM" id="SSF51695">
    <property type="entry name" value="PLC-like phosphodiesterases"/>
    <property type="match status" value="1"/>
</dbReference>
<feature type="domain" description="GP-PDE" evidence="1">
    <location>
        <begin position="7"/>
        <end position="242"/>
    </location>
</feature>
<evidence type="ECO:0000313" key="2">
    <source>
        <dbReference type="EMBL" id="GLC88778.1"/>
    </source>
</evidence>
<evidence type="ECO:0000313" key="3">
    <source>
        <dbReference type="Proteomes" id="UP001065593"/>
    </source>
</evidence>
<name>A0ABQ5NKE8_9BACI</name>
<keyword evidence="3" id="KW-1185">Reference proteome</keyword>
<dbReference type="Gene3D" id="3.20.20.190">
    <property type="entry name" value="Phosphatidylinositol (PI) phosphodiesterase"/>
    <property type="match status" value="1"/>
</dbReference>
<evidence type="ECO:0000259" key="1">
    <source>
        <dbReference type="PROSITE" id="PS51704"/>
    </source>
</evidence>
<dbReference type="InterPro" id="IPR030395">
    <property type="entry name" value="GP_PDE_dom"/>
</dbReference>
<dbReference type="CDD" id="cd08556">
    <property type="entry name" value="GDPD"/>
    <property type="match status" value="1"/>
</dbReference>
<dbReference type="Pfam" id="PF03009">
    <property type="entry name" value="GDPD"/>
    <property type="match status" value="1"/>
</dbReference>
<accession>A0ABQ5NKE8</accession>
<dbReference type="Proteomes" id="UP001065593">
    <property type="component" value="Unassembled WGS sequence"/>
</dbReference>